<dbReference type="AlphaFoldDB" id="A0A8J9VTS6"/>
<organism evidence="1 2">
    <name type="scientific">Brenthis ino</name>
    <name type="common">lesser marbled fritillary</name>
    <dbReference type="NCBI Taxonomy" id="405034"/>
    <lineage>
        <taxon>Eukaryota</taxon>
        <taxon>Metazoa</taxon>
        <taxon>Ecdysozoa</taxon>
        <taxon>Arthropoda</taxon>
        <taxon>Hexapoda</taxon>
        <taxon>Insecta</taxon>
        <taxon>Pterygota</taxon>
        <taxon>Neoptera</taxon>
        <taxon>Endopterygota</taxon>
        <taxon>Lepidoptera</taxon>
        <taxon>Glossata</taxon>
        <taxon>Ditrysia</taxon>
        <taxon>Papilionoidea</taxon>
        <taxon>Nymphalidae</taxon>
        <taxon>Heliconiinae</taxon>
        <taxon>Argynnini</taxon>
        <taxon>Brenthis</taxon>
    </lineage>
</organism>
<dbReference type="Proteomes" id="UP000838878">
    <property type="component" value="Chromosome 13"/>
</dbReference>
<dbReference type="EMBL" id="OV170233">
    <property type="protein sequence ID" value="CAH0718347.1"/>
    <property type="molecule type" value="Genomic_DNA"/>
</dbReference>
<accession>A0A8J9VTS6</accession>
<gene>
    <name evidence="1" type="ORF">BINO364_LOCUS4851</name>
</gene>
<sequence>MPIRHAYPARLFKRFSSVLVDIIELELLQMAVYTPVVLSGSNLKDRHRNLNNLVQHAFEENLCVEDVINLHENSPIDRIFKIDLASKYRYVDFILQNLKDDNMLYISRCLKCMWLLEPQYSNIINPSHLESYVYPEMTLPAINKMKNWLHLNLKDTERNCEFYNYYKNNFEYAVKFFWHCSNEFILSEFSSIVDKLSHKHIKRIFESCPKACQLYFEILPKNKLALTRYVENESDYFKNVKCLLKWDTDMYLNIIEKYFNKDRSEPFNSMTTQYVLKNCKDRIFAKIELYASCILHMNTLAATLKSDDAKELVLKLARASYLEHWFTYKAVEPLIKRVRVEERAKFKKQIFVDKSIDQRIKEWPYEIPVPFKLEVEEKNDFLLDVEHEWCSYRRLGKRTIKKKYGKFYSQCEILSMGKSPLDLLFDRYRFMGFEQTYNELKLKLLTESSIPGRLNIMLVLVSKSGGVSDHVEKLLSFLVQRHLNEPTTLRAAVIRSFVNRQCIWRLPENSWNLLLDFGRNLGLDGLIAEHFCREGLHAVIIRYLLACAPVPPNVLTGFLREDSLLTEYKLSKSEKSLIAKQLPPLFLPSNPDAFIRALKEYNVSIDDFPEAKPVLVKLAKEDSNLVRSLYHSKILRRELFREIFTTEQSEAAYMNVLRHDISPLEQGKAFVSLVQEKERLKFDNFLHSLSLYFSEPGGLAEMHKYALDEQLKVEPKSIVARSLCILSSDKWLLSRLSELDGQGDDKAKNKLNKQVAATFRANAHKTNPPIKIDELNWRWLGAKAVANKIFICRARDRQMYLKKLLDWRRTARISIRLAYGTDHDVDTFLQACSIRPVAALKVALSTYLRQKDVDLRIWTAVKSIMEDKNEDLSKNTRLFKKLNKLVSVPKSIETDYHIVMFKTYLKHDIHMVHLKYLKNHLPEIEKSFIYGVVADFINKRLNPLDCLENKEDYEYNYVSIIAKCLLLCESEQQQKYVLDNVCDPFFDAVQSLSPTKTENDLICKYLYEFIFCLKYTKAFLGQEYINLLPVFERIMKKLHKILPTQEYFAKYVEIHLTMLYYKTIKQVLQIRPDVFEDPKKTKECVQIVGKLFGKYIGFEIKELVSKYFRSIVSLYADVLQKYLQEYFVLYRGNNRGLYVACVIKGLLEVNSTDATIIAQNLFKQSYQFIEKSYHDEILKMFLEWNNDEVKFLLCSDVFPMFYSNYN</sequence>
<dbReference type="OrthoDB" id="7476497at2759"/>
<feature type="non-terminal residue" evidence="1">
    <location>
        <position position="1206"/>
    </location>
</feature>
<keyword evidence="2" id="KW-1185">Reference proteome</keyword>
<evidence type="ECO:0000313" key="1">
    <source>
        <dbReference type="EMBL" id="CAH0718347.1"/>
    </source>
</evidence>
<name>A0A8J9VTS6_9NEOP</name>
<proteinExistence type="predicted"/>
<evidence type="ECO:0000313" key="2">
    <source>
        <dbReference type="Proteomes" id="UP000838878"/>
    </source>
</evidence>
<protein>
    <submittedName>
        <fullName evidence="1">Uncharacterized protein</fullName>
    </submittedName>
</protein>
<reference evidence="1" key="1">
    <citation type="submission" date="2021-12" db="EMBL/GenBank/DDBJ databases">
        <authorList>
            <person name="Martin H S."/>
        </authorList>
    </citation>
    <scope>NUCLEOTIDE SEQUENCE</scope>
</reference>